<dbReference type="EMBL" id="GL732529">
    <property type="protein sequence ID" value="EFX86690.1"/>
    <property type="molecule type" value="Genomic_DNA"/>
</dbReference>
<keyword evidence="7" id="KW-0175">Coiled coil</keyword>
<comment type="subcellular location">
    <subcellularLocation>
        <location evidence="1">Cytoplasm</location>
    </subcellularLocation>
</comment>
<dbReference type="eggNOG" id="ENOG502QQ65">
    <property type="taxonomic scope" value="Eukaryota"/>
</dbReference>
<dbReference type="PANTHER" id="PTHR22605:SF16">
    <property type="entry name" value="E3 UBIQUITIN-PROTEIN LIGASE RNF213"/>
    <property type="match status" value="1"/>
</dbReference>
<dbReference type="Pfam" id="PF20173">
    <property type="entry name" value="ZnF_RZ-type"/>
    <property type="match status" value="1"/>
</dbReference>
<protein>
    <recommendedName>
        <fullName evidence="9">RZ-type domain-containing protein</fullName>
    </recommendedName>
</protein>
<dbReference type="GO" id="GO:0016887">
    <property type="term" value="F:ATP hydrolysis activity"/>
    <property type="evidence" value="ECO:0007669"/>
    <property type="project" value="InterPro"/>
</dbReference>
<dbReference type="InterPro" id="IPR013784">
    <property type="entry name" value="Carb-bd-like_fold"/>
</dbReference>
<gene>
    <name evidence="10" type="ORF">DAPPUDRAFT_307895</name>
</gene>
<evidence type="ECO:0000313" key="10">
    <source>
        <dbReference type="EMBL" id="EFX86690.1"/>
    </source>
</evidence>
<evidence type="ECO:0000256" key="4">
    <source>
        <dbReference type="ARBA" id="ARBA00022771"/>
    </source>
</evidence>
<proteinExistence type="predicted"/>
<name>E9G177_DAPPU</name>
<accession>E9G177</accession>
<dbReference type="PROSITE" id="PS51981">
    <property type="entry name" value="ZF_RZ"/>
    <property type="match status" value="1"/>
</dbReference>
<dbReference type="HOGENOM" id="CLU_223796_0_0_1"/>
<dbReference type="OrthoDB" id="2423195at2759"/>
<keyword evidence="2" id="KW-0963">Cytoplasm</keyword>
<feature type="compositionally biased region" description="Polar residues" evidence="8">
    <location>
        <begin position="15"/>
        <end position="28"/>
    </location>
</feature>
<evidence type="ECO:0000313" key="11">
    <source>
        <dbReference type="Proteomes" id="UP000000305"/>
    </source>
</evidence>
<reference evidence="10 11" key="1">
    <citation type="journal article" date="2011" name="Science">
        <title>The ecoresponsive genome of Daphnia pulex.</title>
        <authorList>
            <person name="Colbourne J.K."/>
            <person name="Pfrender M.E."/>
            <person name="Gilbert D."/>
            <person name="Thomas W.K."/>
            <person name="Tucker A."/>
            <person name="Oakley T.H."/>
            <person name="Tokishita S."/>
            <person name="Aerts A."/>
            <person name="Arnold G.J."/>
            <person name="Basu M.K."/>
            <person name="Bauer D.J."/>
            <person name="Caceres C.E."/>
            <person name="Carmel L."/>
            <person name="Casola C."/>
            <person name="Choi J.H."/>
            <person name="Detter J.C."/>
            <person name="Dong Q."/>
            <person name="Dusheyko S."/>
            <person name="Eads B.D."/>
            <person name="Frohlich T."/>
            <person name="Geiler-Samerotte K.A."/>
            <person name="Gerlach D."/>
            <person name="Hatcher P."/>
            <person name="Jogdeo S."/>
            <person name="Krijgsveld J."/>
            <person name="Kriventseva E.V."/>
            <person name="Kultz D."/>
            <person name="Laforsch C."/>
            <person name="Lindquist E."/>
            <person name="Lopez J."/>
            <person name="Manak J.R."/>
            <person name="Muller J."/>
            <person name="Pangilinan J."/>
            <person name="Patwardhan R.P."/>
            <person name="Pitluck S."/>
            <person name="Pritham E.J."/>
            <person name="Rechtsteiner A."/>
            <person name="Rho M."/>
            <person name="Rogozin I.B."/>
            <person name="Sakarya O."/>
            <person name="Salamov A."/>
            <person name="Schaack S."/>
            <person name="Shapiro H."/>
            <person name="Shiga Y."/>
            <person name="Skalitzky C."/>
            <person name="Smith Z."/>
            <person name="Souvorov A."/>
            <person name="Sung W."/>
            <person name="Tang Z."/>
            <person name="Tsuchiya D."/>
            <person name="Tu H."/>
            <person name="Vos H."/>
            <person name="Wang M."/>
            <person name="Wolf Y.I."/>
            <person name="Yamagata H."/>
            <person name="Yamada T."/>
            <person name="Ye Y."/>
            <person name="Shaw J.R."/>
            <person name="Andrews J."/>
            <person name="Crease T.J."/>
            <person name="Tang H."/>
            <person name="Lucas S.M."/>
            <person name="Robertson H.M."/>
            <person name="Bork P."/>
            <person name="Koonin E.V."/>
            <person name="Zdobnov E.M."/>
            <person name="Grigoriev I.V."/>
            <person name="Lynch M."/>
            <person name="Boore J.L."/>
        </authorList>
    </citation>
    <scope>NUCLEOTIDE SEQUENCE [LARGE SCALE GENOMIC DNA]</scope>
</reference>
<dbReference type="SUPFAM" id="SSF49452">
    <property type="entry name" value="Starch-binding domain-like"/>
    <property type="match status" value="1"/>
</dbReference>
<dbReference type="InParanoid" id="E9G177"/>
<dbReference type="SUPFAM" id="SSF52540">
    <property type="entry name" value="P-loop containing nucleoside triphosphate hydrolases"/>
    <property type="match status" value="2"/>
</dbReference>
<evidence type="ECO:0000256" key="8">
    <source>
        <dbReference type="SAM" id="MobiDB-lite"/>
    </source>
</evidence>
<evidence type="ECO:0000256" key="3">
    <source>
        <dbReference type="ARBA" id="ARBA00022723"/>
    </source>
</evidence>
<feature type="coiled-coil region" evidence="7">
    <location>
        <begin position="713"/>
        <end position="824"/>
    </location>
</feature>
<dbReference type="GO" id="GO:0004842">
    <property type="term" value="F:ubiquitin-protein transferase activity"/>
    <property type="evidence" value="ECO:0007669"/>
    <property type="project" value="InterPro"/>
</dbReference>
<sequence length="4531" mass="513691">MGGGRKGNNSKDGKTSANINNKNSQQDADNVETRIEVGESSDTAEPPIKKKGNVKPVDETEVSSLEEVKASNTNDGAKNADSTGNTNFKQFQSTASSNEATKTNFRNGEDTVENLMEKGASAQAVFSPNSIPTNPKTDPNVKTDLFHQTAANISSNVEDPAWTATVFIAAPLVKNHFLAITGDDQNLGKWKHPQGKFEAILEINKDLYIFKGIVPIPSRINSPFKFVNVSMTDQNIEYEGEGNQDNRREELLPDSSNFFVFKPKRAKSMMGKVWEGLAKYMYKSETKEKIAEEFYDIVFNSTLENVLPDWDAAFEFVNDSLYKIKQATEYDCSIVGFRQFLHKWLQDPELLVNFDKLFLLIIGASLMEVYLPKLKGILGSVSKEFSPYLLRLQNIRRNREQFFGVLERIALNAGRDYWWILFRLGVLFNRQSEALRRFNQRQVTESILKTLQENPEILLTNLECATRVVDYLVRWNEIDELYSNLPPVFKQKENNQYFLDPLLLRRLLICKTSLEDLKRILRSDFLRTAWQGLPCEEAARLTSPNETALCDEDIKTIFNQKLVDVVKLACWTPDYLLPVVVPVVETTVCQKLKTLLNLSMEEYRYFAQLEDIGFNNFPQAKQEIETRLLKMTRDHLKSGSFQDVPSTKLILLVLAERKDIPFLDRPKVVDLQKAMSRLPRKFFNNLHSVLKKPGSNVDTTLKPYRKGSTKNIVEQLENHFDQLDEIVKKIQNRQVPLIELSSLYDPQVQDCLKNLGLTERKLAELRQDVEELRRRHNLYGILYSRFSRSEVTITTSADHQEDDLENAEYDYENSEGDLDNEEGDENASHLETVHIFQTKEWEIYLKDIDSERSILTLQDAMALPLPLSGTSSQWLFEVKGCALFMEKIWNQTVKSTAQTYPLCKEDLQVFVRECATEWKDLARTVAGGTVSFKQMDEISRLQPDPNVLSRVHLQSQPIEGVATAYRNFKNLQELRHIIGPFVAALRFFSIKERGPIDNLYDFVDNNLLKQWESTTLAQITETGILRVVNEDLNIDPERPETRNAMQFVSSLITDGNRSPLIEWLKEKDEKDMEAMGKILQGTLLVAYGQLQTLRTRIAPFLQNEFNTYEDLLQIVRISEERFAKRISGRVQPIDCKWLANMLPEIQAAVRASVISPSEDAKEKLAKLHQVVIDPNNESYTIKIRLKPRGSLSMEELKQAFQLLDMAVDLTVMDDDDDSEDVVGRTRKNVGLIEKLSEVFGLLFASGCVTYTFRNRIVIDMTDLETEIQLMRKQLEGWTNNWKEIEEMPLLALFSRGYLLQLADLIGRNKLEDVLSILKILLPSATLKIETLVKQLVQRAPRIGDEEDWLSTAQLFIILRDLHKLIEAVFHERNPELTLPPFLVSYGRTLQSHFIDKAVVILNVSRELLVGSALAAYISLTHQPIEPSRILFVTTNTDKLEVERFMKLWSVANIDKDFFVIAHVERLTASCASAVREGVDRVLPERRTKLMLLAQHHYRVQSTKSLGARLGLVSDRLLEINFTADQLRQCFSSLLPNAANLHFFTSKLPGCGKSQQAMQKASDLMPNPDYYRISVRTGSVEELLASLKKVENLSSQSRKGAAFLHLDIAHSVSLEFNDILLSLLMHGALYDPKKAKLGYWMISSQTSIALEFASPFGANEFPVISYLGKHHVCECNKFAFTYDLAAMPRILGQPVTVNRSNALVATGKFLQLKQAGQEGLRMWDDLCSLPETIMIDPLPEEVTFDLLVASFQHPENRNAPTFSGLNAMASFLHRHICAMIECMWFNGSAVYLFEREDLARVFKLNVFNMLLKVANDSIARCWSIANQERKLAEMDWTNRQRAMFLLGLNEDGFVTGMNIVGRDADALKNMFHASLLPILQQQCLQFQELRGFRNLMQTTEGAEVILNAMRSLLLLDGTATSAVKVYQLDNHPKNTPASQRLRELTGQDQGYVLTGDNITKMMFALYRIRCGLPVVAFGEAGVGKSALFRFLIQTLLGHTFEVCNVNSGTTIQDVEDMIESAMRTIMGNPEAQVFLFFDEMNTADSCVIAFLKELMLDRHCHGTVLPENLHLMGAANPYRYLHEADKEATVGLAFRFAQSTQYDDSSHARTDRRGLVYRVNELPLAFYDHIYDFGHLCDEAENTYIDEICQHGLPRSSFHADCVRWFVTIIQKSHRVARALSVDPESAVSLRDTTRAVQLFHWFCRTSAGQKMSGNDAGKAADLTIYLVYAFRFRKRKTFLENVFGKNQTASRNMTEVSRIIAKMLYEEAHGASIGSGAIALNDALCENLFALYVCVLNGIFLIIVGRPGSSKSLSVEILKLVLSPGNHTLRHNLGDLPAITELYFQCSPMSTSSGFKALFESAQRLSVDPKTMLAMVVLDELGLADMSPEKPIKVLHSELERQSVLTSGEKQQSPFSVVALSNWVVDAAQVNRGILILRTQADKNDLLKSAEQLAYSLIAKFAKESERDRILRLLKESLESVVSTYQELDKREEMGGGHFFSMRDFFFCIKNFVCSVFESFNRLGDVRDVRISQYLLIQSAIRNFGGHEKARKMVRKAMAVNLEMNSNVIPVTSPLELIVSNIQDSSKELSIHIARHLMILNRSLIGLQLLNRHVKNRLDDGTNWNVLFGSCFPGDLQVTAVTRKLRQVEQAIRAGGVLILCHADQLFESLYMVLNQQYWAQGEVTMTQIALGPSIRAIALPNGPFRIIALQDTDVALNRELMSPAILSRFEKHELRPSHLLDDTGRIWLNAIESHAVWLAVPEMIKRQKLIYGYHEESFASLALHLQDLGIPMELEEADELDPYGANTVWMRAANPVAMIKLERDFGIHHPELQDFCRRYRHNFILESIDDAIRNIKSTRMVITTNTLRHLEITLADSFTVQLFDVQTELELIRLLDSIDDEDLADPDFSLIVQYDAVTGPIEQFQLAKYEVEQRFEKTKCQVVFVVHVDPRPINMHWVFSFGDGWDYCFVDEVVHSGTADQHQIPLRELVQSPADQPVSSFIEKMSNESFKSLLLEMLGPVLQTSLASLRSSLGQFYSGVRTALGLPGNGRLIELLKECLLAQLKESRITWNVVDGVSDASFDSSSSLTEGLWGVFKHKISNQLAHLLLISDVWRVSDKSSTKLWCDFVSANYPDRLMSLNSSDSLVQIPIGFRSCTRPFGRLLVSFDMSYAQRTESRLNGPLQWLLDNVGKNEEDDSQKIKEDYFLDWFLLRIPPHLHRCLKNVPLSKMSYLVDNLFEEAAMFFLDWEHWQGEVIAALELVSIASFAKAEMDGDFWKEATGRIRNWKFFTETAARLSLATLASTDVIRSRQRFMQSVSSIEVSPALTNLLDRVEDLPQLWLGLRITKRILLFDPESKITLPELQVSTPHRLFENLTELVVTSVIRPRVSSGGQARRFVRQADLYALLKSTSACSSPEELAKILGECPTTNSIVLLEENVAGAGTNGSCSSCAHPLTSTEDDEEDPVHHLRTPNAKVIESLFQDHQKFMFFFERVAELFIQQHKNNPRKIQEFLLFLLSSDSRLRVSWRFLTVIVRTVLSTRFGSNIIDELLLTIRCNRLNRELNANAHNLLLALLACSDQDVQNNLEEEPAQYVIQAAMTGDWTVRRIRQLALIRQQLAGDENGIENVMEEWSRWRKNQTDQTIADALLFFILRFSSAEGDQTRLSNIFRNPRIAEELNHQKIIKDYIKTLSPLSLGFAMRSAATTADPFQELLLDGDRFETGAFQHYPLLLNLEPDWAPFVARLAYHANDIFEAKRIRLLKEMTTNLVPVAQFLLPGIDNHPYLPSFTLEAMRWFVCNCGTLNCVGNCGHPTPESICVNCRVALSQAAHQPRAGVRRATARDFQPPCGIYLTRTPSRIPTFAVRNCSPVVTRFALLLNSLALMNAALNPRTDQHTIVHLLLTLPLAERHQVEDRRSLVQLLSNHVIVHLDLLCQLLVTSRPLTMTDKFRIGHLLLHKLFASPNPSFLVNAADFTNGTQAREAFENGLAELLAQQVNLAEELDHIAGQSDQASQAFHQSLLHNETSHWAYARRVFADRQSVQLELARNNRLRLNFPFLNFLLDDDNWMRKLNALQYLGEAMRFIALVRTSLPGELTLEEANRMSIAQGLEKMAEIVTQKSIILDRGRPVASRDDVMNLFDGFKQLWDRFSQLQNAEKKSFLDYFECQQVDINVRPKTVLEQTAPLILILAGNELPETTFSCQLLSHAVEAASSIALTDFIQPLCRAGSGRVRLSCSSAATLTDFDESLYAHVSTEEVDRFIRDHVIDRATLQLAESFAMSAILGSAGSTIAEDLSLDVIPEFVFKDDMESSNFLTILERRSLAWQPSSIPPQLQELILADLEKNRSLAEARSILISAITHLHSNTEPLIISKVRKSYISDVLEELLQSEILTERHMSNATLGVLNRHLRLEVRHVFGLLKAIMSRMKGDDIFGGRVPEGWTVMIPERLAQLTSQKLRAEAQPDGFLETILQMVNIVSASQPVPIDLMPEKSLLFAIRQIEGAEWDGIPVELKMENLGHVLLIAESLGKK</sequence>
<organism evidence="10 11">
    <name type="scientific">Daphnia pulex</name>
    <name type="common">Water flea</name>
    <dbReference type="NCBI Taxonomy" id="6669"/>
    <lineage>
        <taxon>Eukaryota</taxon>
        <taxon>Metazoa</taxon>
        <taxon>Ecdysozoa</taxon>
        <taxon>Arthropoda</taxon>
        <taxon>Crustacea</taxon>
        <taxon>Branchiopoda</taxon>
        <taxon>Diplostraca</taxon>
        <taxon>Cladocera</taxon>
        <taxon>Anomopoda</taxon>
        <taxon>Daphniidae</taxon>
        <taxon>Daphnia</taxon>
    </lineage>
</organism>
<dbReference type="GO" id="GO:0008270">
    <property type="term" value="F:zinc ion binding"/>
    <property type="evidence" value="ECO:0007669"/>
    <property type="project" value="UniProtKB-KW"/>
</dbReference>
<evidence type="ECO:0000256" key="6">
    <source>
        <dbReference type="ARBA" id="ARBA00022859"/>
    </source>
</evidence>
<dbReference type="InterPro" id="IPR031248">
    <property type="entry name" value="RNF213"/>
</dbReference>
<dbReference type="GO" id="GO:0005737">
    <property type="term" value="C:cytoplasm"/>
    <property type="evidence" value="ECO:0007669"/>
    <property type="project" value="UniProtKB-SubCell"/>
</dbReference>
<dbReference type="Gene3D" id="3.40.50.300">
    <property type="entry name" value="P-loop containing nucleotide triphosphate hydrolases"/>
    <property type="match status" value="1"/>
</dbReference>
<keyword evidence="3" id="KW-0479">Metal-binding</keyword>
<dbReference type="SMART" id="SM00382">
    <property type="entry name" value="AAA"/>
    <property type="match status" value="2"/>
</dbReference>
<keyword evidence="11" id="KW-1185">Reference proteome</keyword>
<evidence type="ECO:0000256" key="2">
    <source>
        <dbReference type="ARBA" id="ARBA00022490"/>
    </source>
</evidence>
<dbReference type="InterPro" id="IPR027417">
    <property type="entry name" value="P-loop_NTPase"/>
</dbReference>
<keyword evidence="5" id="KW-0862">Zinc</keyword>
<dbReference type="GO" id="GO:0030246">
    <property type="term" value="F:carbohydrate binding"/>
    <property type="evidence" value="ECO:0007669"/>
    <property type="project" value="InterPro"/>
</dbReference>
<dbReference type="InterPro" id="IPR046439">
    <property type="entry name" value="ZF_RZ_dom"/>
</dbReference>
<keyword evidence="6" id="KW-0391">Immunity</keyword>
<dbReference type="PANTHER" id="PTHR22605">
    <property type="entry name" value="RZ-TYPE DOMAIN-CONTAINING PROTEIN"/>
    <property type="match status" value="1"/>
</dbReference>
<feature type="region of interest" description="Disordered" evidence="8">
    <location>
        <begin position="1"/>
        <end position="106"/>
    </location>
</feature>
<dbReference type="GO" id="GO:0002376">
    <property type="term" value="P:immune system process"/>
    <property type="evidence" value="ECO:0007669"/>
    <property type="project" value="UniProtKB-KW"/>
</dbReference>
<dbReference type="InterPro" id="IPR003593">
    <property type="entry name" value="AAA+_ATPase"/>
</dbReference>
<dbReference type="FunFam" id="3.40.50.300:FF:004282">
    <property type="entry name" value="Uncharacterized protein"/>
    <property type="match status" value="1"/>
</dbReference>
<dbReference type="KEGG" id="dpx:DAPPUDRAFT_307895"/>
<evidence type="ECO:0000256" key="5">
    <source>
        <dbReference type="ARBA" id="ARBA00022833"/>
    </source>
</evidence>
<dbReference type="Proteomes" id="UP000000305">
    <property type="component" value="Unassembled WGS sequence"/>
</dbReference>
<feature type="domain" description="RZ-type" evidence="9">
    <location>
        <begin position="3773"/>
        <end position="3849"/>
    </location>
</feature>
<evidence type="ECO:0000256" key="7">
    <source>
        <dbReference type="SAM" id="Coils"/>
    </source>
</evidence>
<evidence type="ECO:0000256" key="1">
    <source>
        <dbReference type="ARBA" id="ARBA00004496"/>
    </source>
</evidence>
<feature type="compositionally biased region" description="Polar residues" evidence="8">
    <location>
        <begin position="70"/>
        <end position="106"/>
    </location>
</feature>
<evidence type="ECO:0000259" key="9">
    <source>
        <dbReference type="PROSITE" id="PS51981"/>
    </source>
</evidence>
<keyword evidence="4" id="KW-0863">Zinc-finger</keyword>